<dbReference type="EMBL" id="JDRX01000021">
    <property type="protein sequence ID" value="KGN01466.1"/>
    <property type="molecule type" value="Genomic_DNA"/>
</dbReference>
<evidence type="ECO:0000259" key="1">
    <source>
        <dbReference type="Pfam" id="PF14266"/>
    </source>
</evidence>
<proteinExistence type="predicted"/>
<dbReference type="AlphaFoldDB" id="A0AA88ZMJ8"/>
<dbReference type="Pfam" id="PF14266">
    <property type="entry name" value="YceG_bac"/>
    <property type="match status" value="3"/>
</dbReference>
<dbReference type="InterPro" id="IPR025647">
    <property type="entry name" value="YceG_bac"/>
</dbReference>
<dbReference type="RefSeq" id="WP_039250342.1">
    <property type="nucleotide sequence ID" value="NZ_JDRX01000021.1"/>
</dbReference>
<accession>A0AA88ZMJ8</accession>
<evidence type="ECO:0000313" key="3">
    <source>
        <dbReference type="Proteomes" id="UP000030016"/>
    </source>
</evidence>
<evidence type="ECO:0000313" key="2">
    <source>
        <dbReference type="EMBL" id="KGN01466.1"/>
    </source>
</evidence>
<reference evidence="2 3" key="1">
    <citation type="submission" date="2014-01" db="EMBL/GenBank/DDBJ databases">
        <title>Plasmidome dynamics in the species complex Clostridium novyi sensu lato converts strains of independent lineages into distinctly different pathogens.</title>
        <authorList>
            <person name="Skarin H."/>
            <person name="Segerman B."/>
        </authorList>
    </citation>
    <scope>NUCLEOTIDE SEQUENCE [LARGE SCALE GENOMIC DNA]</scope>
    <source>
        <strain evidence="2 3">4570</strain>
    </source>
</reference>
<gene>
    <name evidence="2" type="ORF">Z969_08470</name>
</gene>
<protein>
    <recommendedName>
        <fullName evidence="1">Putative component of 'biosynthetic module' domain-containing protein</fullName>
    </recommendedName>
</protein>
<feature type="domain" description="Putative component of 'biosynthetic module'" evidence="1">
    <location>
        <begin position="588"/>
        <end position="802"/>
    </location>
</feature>
<feature type="domain" description="Putative component of 'biosynthetic module'" evidence="1">
    <location>
        <begin position="14"/>
        <end position="250"/>
    </location>
</feature>
<feature type="domain" description="Putative component of 'biosynthetic module'" evidence="1">
    <location>
        <begin position="296"/>
        <end position="564"/>
    </location>
</feature>
<organism evidence="2 3">
    <name type="scientific">Clostridium novyi A str. 4570</name>
    <dbReference type="NCBI Taxonomy" id="1444290"/>
    <lineage>
        <taxon>Bacteria</taxon>
        <taxon>Bacillati</taxon>
        <taxon>Bacillota</taxon>
        <taxon>Clostridia</taxon>
        <taxon>Eubacteriales</taxon>
        <taxon>Clostridiaceae</taxon>
        <taxon>Clostridium</taxon>
    </lineage>
</organism>
<sequence length="836" mass="97836">MININKFINSSLTSSKDVFNDILTPLNKRNGFINGKSPIVPIYFYRYIGFSNKKDYYEKINTLNQNLKSFKNLYTHFLNEIPLENNMELTNSIQKLFNDLNIQAINEKNITLLVKSLFSNNLLPKFSDTLINSSIETSLIDILNLYMCFEKSINATKLKNFSIKLSLWINNFIPELLKDFHIPKQLDSDIINPKVLYIGTIKKHEVLFLIFLSKIGCDILYLDPQTEGDFSIVDPKYIYSMVINESIKEPLDIAKLDINKLEEPPILNNSIKNTNDVTSSLKSLDENYIDSLNKISSNIIEDILLSLNERGNFMGGAIPKIPCYFYRYIGILDNEDEYFNSLYRLDKHLEEFNSLYIKFLNEIPIENNIDILNKTYAMWDKLSKLEKESKSNISINLLIENLINFNAFLDLKEPVINSSIIKSFYKILELYIADEKQINLSKIKNFTLKQLMWIYKYIPGLFKSFDYLKTSSSNVYNPKILYYGYIKKHEAYFLIFLSLMGCDILYVNSQNDTTFSMVDKNNDFSNVTTLSNLCDIREFPKEEVLTRHETVAFKASNEIENVIYSEKDGLFKPWQFENYKTSPLTLRATYDELKLLWNEEARIRSGFKIENGTVYIPNLFAKISGVNSDLNLYWNDLKTLKDAKDTLFIYKVPYKHDNYSNYDLYSLSYCFKNGVLDKESLLKHRLYKFSYLKTPLQNVIIDKINLLLKLPIFKNSVDEEFKLKILITILNIDKDILELIQKFDYPFNIPKIVIYHNNEALLSDSDVILLAFLNMMCFDIVIFTPTGYNDIENNINENFYDTYKLEDIKFNLNIPNLNSIKKFKDRSGSFWSNLFK</sequence>
<comment type="caution">
    <text evidence="2">The sequence shown here is derived from an EMBL/GenBank/DDBJ whole genome shotgun (WGS) entry which is preliminary data.</text>
</comment>
<name>A0AA88ZMJ8_CLONO</name>
<dbReference type="Proteomes" id="UP000030016">
    <property type="component" value="Unassembled WGS sequence"/>
</dbReference>